<comment type="caution">
    <text evidence="4">The sequence shown here is derived from an EMBL/GenBank/DDBJ whole genome shotgun (WGS) entry which is preliminary data.</text>
</comment>
<evidence type="ECO:0000313" key="5">
    <source>
        <dbReference type="Proteomes" id="UP000297982"/>
    </source>
</evidence>
<evidence type="ECO:0000313" key="4">
    <source>
        <dbReference type="EMBL" id="TGB05453.1"/>
    </source>
</evidence>
<dbReference type="Gene3D" id="3.40.50.150">
    <property type="entry name" value="Vaccinia Virus protein VP39"/>
    <property type="match status" value="1"/>
</dbReference>
<dbReference type="Pfam" id="PF13649">
    <property type="entry name" value="Methyltransf_25"/>
    <property type="match status" value="1"/>
</dbReference>
<dbReference type="InterPro" id="IPR041698">
    <property type="entry name" value="Methyltransf_25"/>
</dbReference>
<dbReference type="InterPro" id="IPR029063">
    <property type="entry name" value="SAM-dependent_MTases_sf"/>
</dbReference>
<dbReference type="SUPFAM" id="SSF53335">
    <property type="entry name" value="S-adenosyl-L-methionine-dependent methyltransferases"/>
    <property type="match status" value="1"/>
</dbReference>
<proteinExistence type="predicted"/>
<reference evidence="4 5" key="1">
    <citation type="journal article" date="2003" name="Int. J. Syst. Evol. Microbiol.">
        <title>Halobacillus salinus sp. nov., isolated from a salt lake on the coast of the East Sea in Korea.</title>
        <authorList>
            <person name="Yoon J.H."/>
            <person name="Kang K.H."/>
            <person name="Park Y.H."/>
        </authorList>
    </citation>
    <scope>NUCLEOTIDE SEQUENCE [LARGE SCALE GENOMIC DNA]</scope>
    <source>
        <strain evidence="4 5">HSL-3</strain>
    </source>
</reference>
<dbReference type="STRING" id="192814.GCA_900166575_01196"/>
<dbReference type="Gene3D" id="2.20.25.110">
    <property type="entry name" value="S-adenosyl-L-methionine-dependent methyltransferases"/>
    <property type="match status" value="1"/>
</dbReference>
<evidence type="ECO:0000256" key="2">
    <source>
        <dbReference type="ARBA" id="ARBA00022679"/>
    </source>
</evidence>
<evidence type="ECO:0000256" key="1">
    <source>
        <dbReference type="ARBA" id="ARBA00022603"/>
    </source>
</evidence>
<dbReference type="CDD" id="cd02440">
    <property type="entry name" value="AdoMet_MTases"/>
    <property type="match status" value="1"/>
</dbReference>
<keyword evidence="5" id="KW-1185">Reference proteome</keyword>
<dbReference type="GO" id="GO:0008168">
    <property type="term" value="F:methyltransferase activity"/>
    <property type="evidence" value="ECO:0007669"/>
    <property type="project" value="UniProtKB-KW"/>
</dbReference>
<dbReference type="PANTHER" id="PTHR43861:SF1">
    <property type="entry name" value="TRANS-ACONITATE 2-METHYLTRANSFERASE"/>
    <property type="match status" value="1"/>
</dbReference>
<dbReference type="GO" id="GO:0032259">
    <property type="term" value="P:methylation"/>
    <property type="evidence" value="ECO:0007669"/>
    <property type="project" value="UniProtKB-KW"/>
</dbReference>
<dbReference type="AlphaFoldDB" id="A0A4Z0H4V0"/>
<gene>
    <name evidence="4" type="ORF">E4663_04340</name>
</gene>
<keyword evidence="2 4" id="KW-0808">Transferase</keyword>
<evidence type="ECO:0000259" key="3">
    <source>
        <dbReference type="Pfam" id="PF13649"/>
    </source>
</evidence>
<organism evidence="4 5">
    <name type="scientific">Halobacillus salinus</name>
    <dbReference type="NCBI Taxonomy" id="192814"/>
    <lineage>
        <taxon>Bacteria</taxon>
        <taxon>Bacillati</taxon>
        <taxon>Bacillota</taxon>
        <taxon>Bacilli</taxon>
        <taxon>Bacillales</taxon>
        <taxon>Bacillaceae</taxon>
        <taxon>Halobacillus</taxon>
    </lineage>
</organism>
<keyword evidence="1 4" id="KW-0489">Methyltransferase</keyword>
<accession>A0A4Z0H4V0</accession>
<name>A0A4Z0H4V0_9BACI</name>
<feature type="domain" description="Methyltransferase" evidence="3">
    <location>
        <begin position="35"/>
        <end position="127"/>
    </location>
</feature>
<dbReference type="PANTHER" id="PTHR43861">
    <property type="entry name" value="TRANS-ACONITATE 2-METHYLTRANSFERASE-RELATED"/>
    <property type="match status" value="1"/>
</dbReference>
<sequence>MAHVYDRLMEDAPYAHWQSYTREMINAYLPGASSILDLGCGTGEITRRLHEDGFRVTGVDLSSDMLTIAQQKSPASIQWLHQDITNLEGLTGYDCVVSYCDVLNYLVDPEQVTQAFANAFEALRPQGLFLFDVHSVEHVEQHLLGQTFAEVYDDVSFIWFCDEGDQPNKVVHDLTFFVQQGATYERFDEQHVQRVYDLQDLKQWLKQTGFNIKQVSADFQTAPHSDGDRLFFVCQKP</sequence>
<dbReference type="EMBL" id="SRJC01000001">
    <property type="protein sequence ID" value="TGB05453.1"/>
    <property type="molecule type" value="Genomic_DNA"/>
</dbReference>
<protein>
    <submittedName>
        <fullName evidence="4">Class I SAM-dependent methyltransferase</fullName>
    </submittedName>
</protein>
<dbReference type="Proteomes" id="UP000297982">
    <property type="component" value="Unassembled WGS sequence"/>
</dbReference>